<evidence type="ECO:0000259" key="1">
    <source>
        <dbReference type="Pfam" id="PF05057"/>
    </source>
</evidence>
<feature type="domain" description="DUF676" evidence="1">
    <location>
        <begin position="112"/>
        <end position="290"/>
    </location>
</feature>
<dbReference type="PANTHER" id="PTHR12482:SF41">
    <property type="entry name" value="ALPHA_BETA-HYDROLASES SUPERFAMILY PROTEIN"/>
    <property type="match status" value="1"/>
</dbReference>
<dbReference type="PANTHER" id="PTHR12482">
    <property type="entry name" value="LIPASE ROG1-RELATED-RELATED"/>
    <property type="match status" value="1"/>
</dbReference>
<evidence type="ECO:0000313" key="2">
    <source>
        <dbReference type="EMBL" id="KAJ0225231.1"/>
    </source>
</evidence>
<sequence>MESEKNLQESIEPKTSDEVAKKLKKKNRRSLILNKLRCFGSTDYGYPTVDEVDGDGNIDMQSASTDKKHSPTHLVVMVNGLIGSAHNWRYAAKQFLKKYPDDVIVHCKHFSSVTTPYSHTYMVDGLCYVCSERNSSLLTFNGVDVMGNRLANEVVSVIKRYRNVEKISFIGHSLGGLVARYAIAKLYGDTEDSRIGGLVPMNFITVATPHLGTGGHRQVPLFGGSNTVEKVAHQISWVLGRTGRHLFLTDNPHPPLLLQMVDDSQDLKFLSALQSFTRHVVYANAHFDRILFLFPLATHICFPQLSYTDIVGWSTSSIRRRNELPKRKNLVRSSKYPHILKGDRDTTTKSVKQESPLLLLQPNNFKTATASMEEAMMRGLTKISWERVDVNSPWINSDGADIIQHLVDNFQI</sequence>
<evidence type="ECO:0000313" key="3">
    <source>
        <dbReference type="Proteomes" id="UP000235145"/>
    </source>
</evidence>
<dbReference type="InterPro" id="IPR007751">
    <property type="entry name" value="DUF676_lipase-like"/>
</dbReference>
<dbReference type="AlphaFoldDB" id="A0A9R1XTH9"/>
<dbReference type="GO" id="GO:0006629">
    <property type="term" value="P:lipid metabolic process"/>
    <property type="evidence" value="ECO:0000318"/>
    <property type="project" value="GO_Central"/>
</dbReference>
<organism evidence="2 3">
    <name type="scientific">Lactuca sativa</name>
    <name type="common">Garden lettuce</name>
    <dbReference type="NCBI Taxonomy" id="4236"/>
    <lineage>
        <taxon>Eukaryota</taxon>
        <taxon>Viridiplantae</taxon>
        <taxon>Streptophyta</taxon>
        <taxon>Embryophyta</taxon>
        <taxon>Tracheophyta</taxon>
        <taxon>Spermatophyta</taxon>
        <taxon>Magnoliopsida</taxon>
        <taxon>eudicotyledons</taxon>
        <taxon>Gunneridae</taxon>
        <taxon>Pentapetalae</taxon>
        <taxon>asterids</taxon>
        <taxon>campanulids</taxon>
        <taxon>Asterales</taxon>
        <taxon>Asteraceae</taxon>
        <taxon>Cichorioideae</taxon>
        <taxon>Cichorieae</taxon>
        <taxon>Lactucinae</taxon>
        <taxon>Lactuca</taxon>
    </lineage>
</organism>
<gene>
    <name evidence="2" type="ORF">LSAT_V11C100000330</name>
</gene>
<reference evidence="2 3" key="1">
    <citation type="journal article" date="2017" name="Nat. Commun.">
        <title>Genome assembly with in vitro proximity ligation data and whole-genome triplication in lettuce.</title>
        <authorList>
            <person name="Reyes-Chin-Wo S."/>
            <person name="Wang Z."/>
            <person name="Yang X."/>
            <person name="Kozik A."/>
            <person name="Arikit S."/>
            <person name="Song C."/>
            <person name="Xia L."/>
            <person name="Froenicke L."/>
            <person name="Lavelle D.O."/>
            <person name="Truco M.J."/>
            <person name="Xia R."/>
            <person name="Zhu S."/>
            <person name="Xu C."/>
            <person name="Xu H."/>
            <person name="Xu X."/>
            <person name="Cox K."/>
            <person name="Korf I."/>
            <person name="Meyers B.C."/>
            <person name="Michelmore R.W."/>
        </authorList>
    </citation>
    <scope>NUCLEOTIDE SEQUENCE [LARGE SCALE GENOMIC DNA]</scope>
    <source>
        <strain evidence="3">cv. Salinas</strain>
        <tissue evidence="2">Seedlings</tissue>
    </source>
</reference>
<dbReference type="SUPFAM" id="SSF53474">
    <property type="entry name" value="alpha/beta-Hydrolases"/>
    <property type="match status" value="1"/>
</dbReference>
<dbReference type="EMBL" id="NBSK02000001">
    <property type="protein sequence ID" value="KAJ0225231.1"/>
    <property type="molecule type" value="Genomic_DNA"/>
</dbReference>
<proteinExistence type="predicted"/>
<dbReference type="Proteomes" id="UP000235145">
    <property type="component" value="Unassembled WGS sequence"/>
</dbReference>
<keyword evidence="3" id="KW-1185">Reference proteome</keyword>
<accession>A0A9R1XTH9</accession>
<name>A0A9R1XTH9_LACSA</name>
<protein>
    <recommendedName>
        <fullName evidence="1">DUF676 domain-containing protein</fullName>
    </recommendedName>
</protein>
<dbReference type="InterPro" id="IPR029058">
    <property type="entry name" value="AB_hydrolase_fold"/>
</dbReference>
<dbReference type="Pfam" id="PF05057">
    <property type="entry name" value="DUF676"/>
    <property type="match status" value="2"/>
</dbReference>
<feature type="domain" description="DUF676" evidence="1">
    <location>
        <begin position="70"/>
        <end position="108"/>
    </location>
</feature>
<dbReference type="Gene3D" id="3.40.50.1820">
    <property type="entry name" value="alpha/beta hydrolase"/>
    <property type="match status" value="1"/>
</dbReference>
<dbReference type="InterPro" id="IPR044294">
    <property type="entry name" value="Lipase-like"/>
</dbReference>
<comment type="caution">
    <text evidence="2">The sequence shown here is derived from an EMBL/GenBank/DDBJ whole genome shotgun (WGS) entry which is preliminary data.</text>
</comment>